<dbReference type="GO" id="GO:0005634">
    <property type="term" value="C:nucleus"/>
    <property type="evidence" value="ECO:0007669"/>
    <property type="project" value="UniProtKB-SubCell"/>
</dbReference>
<evidence type="ECO:0000313" key="6">
    <source>
        <dbReference type="Proteomes" id="UP000585474"/>
    </source>
</evidence>
<comment type="caution">
    <text evidence="5">The sequence shown here is derived from an EMBL/GenBank/DDBJ whole genome shotgun (WGS) entry which is preliminary data.</text>
</comment>
<keyword evidence="6" id="KW-1185">Reference proteome</keyword>
<evidence type="ECO:0000256" key="3">
    <source>
        <dbReference type="SAM" id="MobiDB-lite"/>
    </source>
</evidence>
<organism evidence="5 6">
    <name type="scientific">Actinidia rufa</name>
    <dbReference type="NCBI Taxonomy" id="165716"/>
    <lineage>
        <taxon>Eukaryota</taxon>
        <taxon>Viridiplantae</taxon>
        <taxon>Streptophyta</taxon>
        <taxon>Embryophyta</taxon>
        <taxon>Tracheophyta</taxon>
        <taxon>Spermatophyta</taxon>
        <taxon>Magnoliopsida</taxon>
        <taxon>eudicotyledons</taxon>
        <taxon>Gunneridae</taxon>
        <taxon>Pentapetalae</taxon>
        <taxon>asterids</taxon>
        <taxon>Ericales</taxon>
        <taxon>Actinidiaceae</taxon>
        <taxon>Actinidia</taxon>
    </lineage>
</organism>
<comment type="subcellular location">
    <subcellularLocation>
        <location evidence="1">Nucleus</location>
    </subcellularLocation>
</comment>
<dbReference type="PANTHER" id="PTHR22812">
    <property type="entry name" value="CHROMOBOX PROTEIN"/>
    <property type="match status" value="1"/>
</dbReference>
<evidence type="ECO:0000259" key="4">
    <source>
        <dbReference type="PROSITE" id="PS50013"/>
    </source>
</evidence>
<accession>A0A7J0ETX0</accession>
<dbReference type="PROSITE" id="PS50013">
    <property type="entry name" value="CHROMO_2"/>
    <property type="match status" value="1"/>
</dbReference>
<reference evidence="5 6" key="1">
    <citation type="submission" date="2019-07" db="EMBL/GenBank/DDBJ databases">
        <title>De Novo Assembly of kiwifruit Actinidia rufa.</title>
        <authorList>
            <person name="Sugita-Konishi S."/>
            <person name="Sato K."/>
            <person name="Mori E."/>
            <person name="Abe Y."/>
            <person name="Kisaki G."/>
            <person name="Hamano K."/>
            <person name="Suezawa K."/>
            <person name="Otani M."/>
            <person name="Fukuda T."/>
            <person name="Manabe T."/>
            <person name="Gomi K."/>
            <person name="Tabuchi M."/>
            <person name="Akimitsu K."/>
            <person name="Kataoka I."/>
        </authorList>
    </citation>
    <scope>NUCLEOTIDE SEQUENCE [LARGE SCALE GENOMIC DNA]</scope>
    <source>
        <strain evidence="6">cv. Fuchu</strain>
    </source>
</reference>
<dbReference type="AlphaFoldDB" id="A0A7J0ETX0"/>
<protein>
    <submittedName>
        <fullName evidence="5">Chloroplast signal recognition particle component</fullName>
    </submittedName>
</protein>
<feature type="domain" description="Chromo" evidence="4">
    <location>
        <begin position="104"/>
        <end position="142"/>
    </location>
</feature>
<gene>
    <name evidence="5" type="ORF">Acr_06g0017300</name>
</gene>
<dbReference type="InterPro" id="IPR023780">
    <property type="entry name" value="Chromo_domain"/>
</dbReference>
<evidence type="ECO:0000313" key="5">
    <source>
        <dbReference type="EMBL" id="GFY89790.1"/>
    </source>
</evidence>
<feature type="region of interest" description="Disordered" evidence="3">
    <location>
        <begin position="152"/>
        <end position="174"/>
    </location>
</feature>
<dbReference type="InterPro" id="IPR051219">
    <property type="entry name" value="Heterochromatin_chromo-domain"/>
</dbReference>
<dbReference type="EMBL" id="BJWL01000006">
    <property type="protein sequence ID" value="GFY89790.1"/>
    <property type="molecule type" value="Genomic_DNA"/>
</dbReference>
<dbReference type="InterPro" id="IPR016197">
    <property type="entry name" value="Chromo-like_dom_sf"/>
</dbReference>
<dbReference type="Gene3D" id="2.40.50.40">
    <property type="match status" value="2"/>
</dbReference>
<dbReference type="SUPFAM" id="SSF54160">
    <property type="entry name" value="Chromo domain-like"/>
    <property type="match status" value="2"/>
</dbReference>
<evidence type="ECO:0000256" key="2">
    <source>
        <dbReference type="ARBA" id="ARBA00023242"/>
    </source>
</evidence>
<proteinExistence type="predicted"/>
<name>A0A7J0ETX0_9ERIC</name>
<keyword evidence="2" id="KW-0539">Nucleus</keyword>
<dbReference type="Pfam" id="PF00385">
    <property type="entry name" value="Chromo"/>
    <property type="match status" value="1"/>
</dbReference>
<dbReference type="SMART" id="SM00298">
    <property type="entry name" value="CHROMO"/>
    <property type="match status" value="2"/>
</dbReference>
<sequence length="174" mass="19617">MAAGYVKLGISKLLIDLGADPEAEDDRGCTLLDLEREVLEEAIFEYTKVQEITEKRGRGDKMEYLVKWKDGGDNEWLRAIVIRIEPDIESVKAPVQRFTGGVGIRCGRVRDMGTREVEEGKREYPVKWTDIEEATWEPEVNVDPDLIKEFKMGHHDNRPVGGGDVEARLSSVGS</sequence>
<dbReference type="InterPro" id="IPR000953">
    <property type="entry name" value="Chromo/chromo_shadow_dom"/>
</dbReference>
<evidence type="ECO:0000256" key="1">
    <source>
        <dbReference type="ARBA" id="ARBA00004123"/>
    </source>
</evidence>
<dbReference type="Proteomes" id="UP000585474">
    <property type="component" value="Unassembled WGS sequence"/>
</dbReference>
<dbReference type="OrthoDB" id="1721942at2759"/>